<evidence type="ECO:0000313" key="9">
    <source>
        <dbReference type="EMBL" id="OOZ36199.1"/>
    </source>
</evidence>
<evidence type="ECO:0000313" key="10">
    <source>
        <dbReference type="Proteomes" id="UP000190896"/>
    </source>
</evidence>
<evidence type="ECO:0000256" key="4">
    <source>
        <dbReference type="ARBA" id="ARBA00022692"/>
    </source>
</evidence>
<feature type="transmembrane region" description="Helical" evidence="8">
    <location>
        <begin position="575"/>
        <end position="601"/>
    </location>
</feature>
<dbReference type="GO" id="GO:0051117">
    <property type="term" value="F:ATPase binding"/>
    <property type="evidence" value="ECO:0007669"/>
    <property type="project" value="TreeGrafter"/>
</dbReference>
<keyword evidence="6" id="KW-0406">Ion transport</keyword>
<evidence type="ECO:0000256" key="3">
    <source>
        <dbReference type="ARBA" id="ARBA00022448"/>
    </source>
</evidence>
<comment type="similarity">
    <text evidence="2">Belongs to the V-ATPase 116 kDa subunit family.</text>
</comment>
<dbReference type="PANTHER" id="PTHR11629">
    <property type="entry name" value="VACUOLAR PROTON ATPASES"/>
    <property type="match status" value="1"/>
</dbReference>
<protein>
    <submittedName>
        <fullName evidence="9">Uncharacterized protein</fullName>
    </submittedName>
</protein>
<sequence>MIKPLPMKHVLLQVMTDDLPRVSLTLADLGLFSPDYRPFEEENFPIIPGEHYRELFHQASSRLEKIRRNIPLREPLELKDIHVVGEEELTRYNNWLGTVWERCSQFEETFRELTSEERMVDQLDQALDNFTALNIDLSLIHGEKHFLDIHLGMVPRDNITQLKEAVALAGYMLFVYMAHGDNDHVIILGPKSEKEKEIVSVLDTAGFRPLPVPAELQDEPERVRQDLLDRKQKVLTERKRQQDDMSACGDELRNELETAQRILIMAEPFVTLETAARSSGRLTVITGWLPARAIKRTRKALTRELANPFCLETRDSLREERHLVPSYLPTGKMASPFHTLVKQYGIPRYGEVDPTILFSLTFIAMFGMMFGDIGHGLTLMLLAFLLRRKLKSFTLLGISAGASAAVFGVLYGSIFGYEELFHAVWIPPLSDPIYMLTAALLWGIGFLTLITFICIHNRFIEGDISRAVFDTNGLISILLYLSVLWGAYNFYASGSFGITAAILSLGSLLALLAYKLIETHAPPGERMLVAFIETFETFTGYISNTLSFLRVAAFSLNHVALAIAVFTLADMMDTMGHWLTVIGGNIFILVLEGAIVTIQVLRLEYYEGFSRFFSGDGLEFKPLKLNQRGTA</sequence>
<dbReference type="PANTHER" id="PTHR11629:SF63">
    <property type="entry name" value="V-TYPE PROTON ATPASE SUBUNIT A"/>
    <property type="match status" value="1"/>
</dbReference>
<keyword evidence="3" id="KW-0813">Transport</keyword>
<dbReference type="GO" id="GO:0016471">
    <property type="term" value="C:vacuolar proton-transporting V-type ATPase complex"/>
    <property type="evidence" value="ECO:0007669"/>
    <property type="project" value="TreeGrafter"/>
</dbReference>
<dbReference type="OrthoDB" id="9803814at2"/>
<dbReference type="GO" id="GO:0046961">
    <property type="term" value="F:proton-transporting ATPase activity, rotational mechanism"/>
    <property type="evidence" value="ECO:0007669"/>
    <property type="project" value="InterPro"/>
</dbReference>
<evidence type="ECO:0000256" key="1">
    <source>
        <dbReference type="ARBA" id="ARBA00004141"/>
    </source>
</evidence>
<gene>
    <name evidence="9" type="ORF">BOW51_08315</name>
</gene>
<accession>A0A1T2KTL9</accession>
<proteinExistence type="inferred from homology"/>
<dbReference type="Proteomes" id="UP000190896">
    <property type="component" value="Unassembled WGS sequence"/>
</dbReference>
<name>A0A1T2KTL9_9GAMM</name>
<keyword evidence="10" id="KW-1185">Reference proteome</keyword>
<keyword evidence="5 8" id="KW-1133">Transmembrane helix</keyword>
<organism evidence="9 10">
    <name type="scientific">Solemya velesiana gill symbiont</name>
    <dbReference type="NCBI Taxonomy" id="1918948"/>
    <lineage>
        <taxon>Bacteria</taxon>
        <taxon>Pseudomonadati</taxon>
        <taxon>Pseudomonadota</taxon>
        <taxon>Gammaproteobacteria</taxon>
        <taxon>sulfur-oxidizing symbionts</taxon>
    </lineage>
</organism>
<feature type="transmembrane region" description="Helical" evidence="8">
    <location>
        <begin position="494"/>
        <end position="517"/>
    </location>
</feature>
<dbReference type="AlphaFoldDB" id="A0A1T2KTL9"/>
<comment type="subcellular location">
    <subcellularLocation>
        <location evidence="1">Membrane</location>
        <topology evidence="1">Multi-pass membrane protein</topology>
    </subcellularLocation>
</comment>
<dbReference type="Pfam" id="PF01496">
    <property type="entry name" value="V_ATPase_I"/>
    <property type="match status" value="2"/>
</dbReference>
<dbReference type="InterPro" id="IPR002490">
    <property type="entry name" value="V-ATPase_116kDa_su"/>
</dbReference>
<evidence type="ECO:0000256" key="6">
    <source>
        <dbReference type="ARBA" id="ARBA00023065"/>
    </source>
</evidence>
<evidence type="ECO:0000256" key="5">
    <source>
        <dbReference type="ARBA" id="ARBA00022989"/>
    </source>
</evidence>
<feature type="transmembrane region" description="Helical" evidence="8">
    <location>
        <begin position="467"/>
        <end position="488"/>
    </location>
</feature>
<dbReference type="GO" id="GO:0007035">
    <property type="term" value="P:vacuolar acidification"/>
    <property type="evidence" value="ECO:0007669"/>
    <property type="project" value="TreeGrafter"/>
</dbReference>
<evidence type="ECO:0000256" key="7">
    <source>
        <dbReference type="ARBA" id="ARBA00023136"/>
    </source>
</evidence>
<feature type="transmembrane region" description="Helical" evidence="8">
    <location>
        <begin position="356"/>
        <end position="386"/>
    </location>
</feature>
<evidence type="ECO:0000256" key="8">
    <source>
        <dbReference type="SAM" id="Phobius"/>
    </source>
</evidence>
<dbReference type="GO" id="GO:0033179">
    <property type="term" value="C:proton-transporting V-type ATPase, V0 domain"/>
    <property type="evidence" value="ECO:0007669"/>
    <property type="project" value="InterPro"/>
</dbReference>
<dbReference type="RefSeq" id="WP_078487533.1">
    <property type="nucleotide sequence ID" value="NZ_MPRJ01000050.1"/>
</dbReference>
<feature type="transmembrane region" description="Helical" evidence="8">
    <location>
        <begin position="548"/>
        <end position="569"/>
    </location>
</feature>
<dbReference type="EMBL" id="MPRJ01000050">
    <property type="protein sequence ID" value="OOZ36199.1"/>
    <property type="molecule type" value="Genomic_DNA"/>
</dbReference>
<evidence type="ECO:0000256" key="2">
    <source>
        <dbReference type="ARBA" id="ARBA00009904"/>
    </source>
</evidence>
<keyword evidence="4 8" id="KW-0812">Transmembrane</keyword>
<reference evidence="9 10" key="1">
    <citation type="submission" date="2016-11" db="EMBL/GenBank/DDBJ databases">
        <title>Mixed transmission modes and dynamic genome evolution in an obligate animal-bacterial symbiosis.</title>
        <authorList>
            <person name="Russell S.L."/>
            <person name="Corbett-Detig R.B."/>
            <person name="Cavanaugh C.M."/>
        </authorList>
    </citation>
    <scope>NUCLEOTIDE SEQUENCE [LARGE SCALE GENOMIC DNA]</scope>
    <source>
        <strain evidence="9">Se-Cadez</strain>
    </source>
</reference>
<feature type="transmembrane region" description="Helical" evidence="8">
    <location>
        <begin position="393"/>
        <end position="413"/>
    </location>
</feature>
<comment type="caution">
    <text evidence="9">The sequence shown here is derived from an EMBL/GenBank/DDBJ whole genome shotgun (WGS) entry which is preliminary data.</text>
</comment>
<feature type="transmembrane region" description="Helical" evidence="8">
    <location>
        <begin position="433"/>
        <end position="455"/>
    </location>
</feature>
<keyword evidence="7 8" id="KW-0472">Membrane</keyword>